<organism evidence="5 6">
    <name type="scientific">Massilicoli timonensis</name>
    <dbReference type="NCBI Taxonomy" id="2015901"/>
    <lineage>
        <taxon>Bacteria</taxon>
        <taxon>Bacillati</taxon>
        <taxon>Bacillota</taxon>
        <taxon>Erysipelotrichia</taxon>
        <taxon>Erysipelotrichales</taxon>
        <taxon>Erysipelotrichaceae</taxon>
        <taxon>Massilicoli</taxon>
    </lineage>
</organism>
<dbReference type="Pfam" id="PF00005">
    <property type="entry name" value="ABC_tran"/>
    <property type="match status" value="1"/>
</dbReference>
<dbReference type="SMART" id="SM00382">
    <property type="entry name" value="AAA"/>
    <property type="match status" value="1"/>
</dbReference>
<name>A0ABT1SJ29_9FIRM</name>
<proteinExistence type="predicted"/>
<evidence type="ECO:0000256" key="1">
    <source>
        <dbReference type="ARBA" id="ARBA00022448"/>
    </source>
</evidence>
<sequence length="289" mass="33240">MLNNVIEIKNLTKQFDDFTLNNVSLNIPSGTVVGLIGENGAGKSTLISSLLGILKSNYTKLTIFNKDLKKYEKEIKSDIAVIFDETHFNLEFTPKFIGLLMSKTYPNWDMKLYHKYLEQFEIPLKKKIKKFSRGMKMKMEFAIAFSHDAKLIILDEATSGLDPIVRDEILNILRTFTEEEDHTVLMSSHITSDLDKISDYIAYLHHGELLFMKSYDELHENYGIIHGSKELLESLNDDDIIGVIKEPYHYSVLVNNRVEIQKTFADLEISRPTVEEIMLFYAKGAKKLC</sequence>
<dbReference type="InterPro" id="IPR003439">
    <property type="entry name" value="ABC_transporter-like_ATP-bd"/>
</dbReference>
<dbReference type="PANTHER" id="PTHR42939:SF3">
    <property type="entry name" value="ABC TRANSPORTER ATP-BINDING COMPONENT"/>
    <property type="match status" value="1"/>
</dbReference>
<feature type="domain" description="ABC transporter" evidence="4">
    <location>
        <begin position="6"/>
        <end position="231"/>
    </location>
</feature>
<protein>
    <submittedName>
        <fullName evidence="5">ABC transporter ATP-binding protein</fullName>
    </submittedName>
</protein>
<comment type="caution">
    <text evidence="5">The sequence shown here is derived from an EMBL/GenBank/DDBJ whole genome shotgun (WGS) entry which is preliminary data.</text>
</comment>
<dbReference type="Proteomes" id="UP001524435">
    <property type="component" value="Unassembled WGS sequence"/>
</dbReference>
<dbReference type="EMBL" id="JANGCH010000003">
    <property type="protein sequence ID" value="MCQ5121231.1"/>
    <property type="molecule type" value="Genomic_DNA"/>
</dbReference>
<keyword evidence="2" id="KW-0547">Nucleotide-binding</keyword>
<reference evidence="5 6" key="1">
    <citation type="submission" date="2022-06" db="EMBL/GenBank/DDBJ databases">
        <title>Isolation of gut microbiota from human fecal samples.</title>
        <authorList>
            <person name="Pamer E.G."/>
            <person name="Barat B."/>
            <person name="Waligurski E."/>
            <person name="Medina S."/>
            <person name="Paddock L."/>
            <person name="Mostad J."/>
        </authorList>
    </citation>
    <scope>NUCLEOTIDE SEQUENCE [LARGE SCALE GENOMIC DNA]</scope>
    <source>
        <strain evidence="5 6">DFI.6.1</strain>
    </source>
</reference>
<dbReference type="PANTHER" id="PTHR42939">
    <property type="entry name" value="ABC TRANSPORTER ATP-BINDING PROTEIN ALBC-RELATED"/>
    <property type="match status" value="1"/>
</dbReference>
<evidence type="ECO:0000313" key="6">
    <source>
        <dbReference type="Proteomes" id="UP001524435"/>
    </source>
</evidence>
<dbReference type="Gene3D" id="3.40.50.300">
    <property type="entry name" value="P-loop containing nucleotide triphosphate hydrolases"/>
    <property type="match status" value="1"/>
</dbReference>
<dbReference type="CDD" id="cd03230">
    <property type="entry name" value="ABC_DR_subfamily_A"/>
    <property type="match status" value="1"/>
</dbReference>
<gene>
    <name evidence="5" type="ORF">NE663_03005</name>
</gene>
<dbReference type="InterPro" id="IPR051782">
    <property type="entry name" value="ABC_Transporter_VariousFunc"/>
</dbReference>
<evidence type="ECO:0000256" key="2">
    <source>
        <dbReference type="ARBA" id="ARBA00022741"/>
    </source>
</evidence>
<evidence type="ECO:0000259" key="4">
    <source>
        <dbReference type="PROSITE" id="PS50893"/>
    </source>
</evidence>
<dbReference type="PROSITE" id="PS50893">
    <property type="entry name" value="ABC_TRANSPORTER_2"/>
    <property type="match status" value="1"/>
</dbReference>
<dbReference type="GO" id="GO:0005524">
    <property type="term" value="F:ATP binding"/>
    <property type="evidence" value="ECO:0007669"/>
    <property type="project" value="UniProtKB-KW"/>
</dbReference>
<evidence type="ECO:0000313" key="5">
    <source>
        <dbReference type="EMBL" id="MCQ5121231.1"/>
    </source>
</evidence>
<dbReference type="InterPro" id="IPR003593">
    <property type="entry name" value="AAA+_ATPase"/>
</dbReference>
<keyword evidence="1" id="KW-0813">Transport</keyword>
<dbReference type="RefSeq" id="WP_256197452.1">
    <property type="nucleotide sequence ID" value="NZ_JANGCH010000003.1"/>
</dbReference>
<evidence type="ECO:0000256" key="3">
    <source>
        <dbReference type="ARBA" id="ARBA00022840"/>
    </source>
</evidence>
<dbReference type="InterPro" id="IPR027417">
    <property type="entry name" value="P-loop_NTPase"/>
</dbReference>
<keyword evidence="3 5" id="KW-0067">ATP-binding</keyword>
<dbReference type="SUPFAM" id="SSF52540">
    <property type="entry name" value="P-loop containing nucleoside triphosphate hydrolases"/>
    <property type="match status" value="1"/>
</dbReference>
<keyword evidence="6" id="KW-1185">Reference proteome</keyword>
<accession>A0ABT1SJ29</accession>